<proteinExistence type="predicted"/>
<evidence type="ECO:0000313" key="4">
    <source>
        <dbReference type="WBParaSite" id="PTRK_0001196100.1"/>
    </source>
</evidence>
<dbReference type="GO" id="GO:0008270">
    <property type="term" value="F:zinc ion binding"/>
    <property type="evidence" value="ECO:0007669"/>
    <property type="project" value="UniProtKB-KW"/>
</dbReference>
<dbReference type="AlphaFoldDB" id="A0A0N4ZTV9"/>
<keyword evidence="3" id="KW-1185">Reference proteome</keyword>
<dbReference type="WBParaSite" id="PTRK_0001196100.1">
    <property type="protein sequence ID" value="PTRK_0001196100.1"/>
    <property type="gene ID" value="PTRK_0001196100"/>
</dbReference>
<protein>
    <submittedName>
        <fullName evidence="4">SWIM-type domain-containing protein</fullName>
    </submittedName>
</protein>
<feature type="domain" description="SWIM-type" evidence="2">
    <location>
        <begin position="544"/>
        <end position="575"/>
    </location>
</feature>
<keyword evidence="1" id="KW-0479">Metal-binding</keyword>
<sequence>MGRRKLKKLTNVNFKGGNKINSTVDTIDDSTIISSPNSSQKSSSVYISNEKNEDANVECSKQKNRKFLDIGTFQSFDNAIDKLSIFGKMIKTAKGKYPTEFHRYACKYCNFRAKIIKKDTLWFLTASSVTHACDQINKSPKKKRLPLLPEHLEFLKENMGSNLTPLTLHIMLTNKFPALKGVLTQQQLRSRLSRDDMKPSKVTYLDDFKKLITELSVVPEANDQMFVSYKNIKVENDGSKYTVIFTTKDAIDQLSKCHRIAYDVTYNLTNFGGLTFLLSTDVVDPKSMAMYPRPLLVALLSRETAEQISEVLSYTKSINCNISAFMSDGAPSFDSSLKTVYKTGDTERLMCFYHVQKNTLRKTSPDDKNIVRYYLNVLKKCESIDQLKKIANLPGNNLRSDIHKYIIDEWVNKRCNWILGLTGRCQTNNSTEGLNHSLKMIANRQKKSISGLITVYKQFLEHYNVRKLPNISSKSLERLKHLAGQLIVNSDRNSILFNASRNIFFFSQKFTSEKIFKSSWKKFKTSNYKNFDDFANFLKDFCYVKVSSNKDISCSCDSKVNNVCKHILYVADKVTDFFKLEDKHKRVSLGRSFGKMATQMRY</sequence>
<evidence type="ECO:0000313" key="3">
    <source>
        <dbReference type="Proteomes" id="UP000038045"/>
    </source>
</evidence>
<organism evidence="3 4">
    <name type="scientific">Parastrongyloides trichosuri</name>
    <name type="common">Possum-specific nematode worm</name>
    <dbReference type="NCBI Taxonomy" id="131310"/>
    <lineage>
        <taxon>Eukaryota</taxon>
        <taxon>Metazoa</taxon>
        <taxon>Ecdysozoa</taxon>
        <taxon>Nematoda</taxon>
        <taxon>Chromadorea</taxon>
        <taxon>Rhabditida</taxon>
        <taxon>Tylenchina</taxon>
        <taxon>Panagrolaimomorpha</taxon>
        <taxon>Strongyloidoidea</taxon>
        <taxon>Strongyloididae</taxon>
        <taxon>Parastrongyloides</taxon>
    </lineage>
</organism>
<dbReference type="InterPro" id="IPR007527">
    <property type="entry name" value="Znf_SWIM"/>
</dbReference>
<reference evidence="4" key="1">
    <citation type="submission" date="2017-02" db="UniProtKB">
        <authorList>
            <consortium name="WormBaseParasite"/>
        </authorList>
    </citation>
    <scope>IDENTIFICATION</scope>
</reference>
<accession>A0A0N4ZTV9</accession>
<evidence type="ECO:0000256" key="1">
    <source>
        <dbReference type="PROSITE-ProRule" id="PRU00325"/>
    </source>
</evidence>
<dbReference type="Proteomes" id="UP000038045">
    <property type="component" value="Unplaced"/>
</dbReference>
<keyword evidence="1" id="KW-0862">Zinc</keyword>
<evidence type="ECO:0000259" key="2">
    <source>
        <dbReference type="PROSITE" id="PS50966"/>
    </source>
</evidence>
<keyword evidence="1" id="KW-0863">Zinc-finger</keyword>
<name>A0A0N4ZTV9_PARTI</name>
<dbReference type="PROSITE" id="PS50966">
    <property type="entry name" value="ZF_SWIM"/>
    <property type="match status" value="1"/>
</dbReference>